<reference evidence="2" key="1">
    <citation type="submission" date="2022-08" db="EMBL/GenBank/DDBJ databases">
        <authorList>
            <person name="Gutierrez-Valencia J."/>
        </authorList>
    </citation>
    <scope>NUCLEOTIDE SEQUENCE</scope>
</reference>
<dbReference type="EMBL" id="CAMGYJ010000003">
    <property type="protein sequence ID" value="CAI0388695.1"/>
    <property type="molecule type" value="Genomic_DNA"/>
</dbReference>
<accession>A0AAV0HTR9</accession>
<gene>
    <name evidence="2" type="ORF">LITE_LOCUS5934</name>
</gene>
<organism evidence="2 3">
    <name type="scientific">Linum tenue</name>
    <dbReference type="NCBI Taxonomy" id="586396"/>
    <lineage>
        <taxon>Eukaryota</taxon>
        <taxon>Viridiplantae</taxon>
        <taxon>Streptophyta</taxon>
        <taxon>Embryophyta</taxon>
        <taxon>Tracheophyta</taxon>
        <taxon>Spermatophyta</taxon>
        <taxon>Magnoliopsida</taxon>
        <taxon>eudicotyledons</taxon>
        <taxon>Gunneridae</taxon>
        <taxon>Pentapetalae</taxon>
        <taxon>rosids</taxon>
        <taxon>fabids</taxon>
        <taxon>Malpighiales</taxon>
        <taxon>Linaceae</taxon>
        <taxon>Linum</taxon>
    </lineage>
</organism>
<proteinExistence type="predicted"/>
<keyword evidence="1" id="KW-0732">Signal</keyword>
<evidence type="ECO:0000313" key="3">
    <source>
        <dbReference type="Proteomes" id="UP001154282"/>
    </source>
</evidence>
<dbReference type="Proteomes" id="UP001154282">
    <property type="component" value="Unassembled WGS sequence"/>
</dbReference>
<evidence type="ECO:0000313" key="2">
    <source>
        <dbReference type="EMBL" id="CAI0388695.1"/>
    </source>
</evidence>
<evidence type="ECO:0008006" key="4">
    <source>
        <dbReference type="Google" id="ProtNLM"/>
    </source>
</evidence>
<dbReference type="AlphaFoldDB" id="A0AAV0HTR9"/>
<evidence type="ECO:0000256" key="1">
    <source>
        <dbReference type="SAM" id="SignalP"/>
    </source>
</evidence>
<feature type="chain" id="PRO_5043964835" description="Secreted protein" evidence="1">
    <location>
        <begin position="24"/>
        <end position="130"/>
    </location>
</feature>
<sequence length="130" mass="14281">MRLSAAIPTLSVSLCCVNCPTAADRPWSQPLSKTSGLLQQHSRFSSLLSLRLRLVYRNFVGFLTPWKSGGHSEVSTSVMVNTLDDMEEHLAGASAFSSIVSFVLTLRIKPVYETLYAGGSFRLPRTSDDQ</sequence>
<feature type="signal peptide" evidence="1">
    <location>
        <begin position="1"/>
        <end position="23"/>
    </location>
</feature>
<keyword evidence="3" id="KW-1185">Reference proteome</keyword>
<name>A0AAV0HTR9_9ROSI</name>
<comment type="caution">
    <text evidence="2">The sequence shown here is derived from an EMBL/GenBank/DDBJ whole genome shotgun (WGS) entry which is preliminary data.</text>
</comment>
<protein>
    <recommendedName>
        <fullName evidence="4">Secreted protein</fullName>
    </recommendedName>
</protein>